<reference evidence="2 3" key="1">
    <citation type="submission" date="2016-10" db="EMBL/GenBank/DDBJ databases">
        <authorList>
            <person name="Varghese N."/>
            <person name="Submissions S."/>
        </authorList>
    </citation>
    <scope>NUCLEOTIDE SEQUENCE [LARGE SCALE GENOMIC DNA]</scope>
    <source>
        <strain evidence="2 3">YR512</strain>
    </source>
</reference>
<keyword evidence="1" id="KW-0812">Transmembrane</keyword>
<keyword evidence="1" id="KW-1133">Transmembrane helix</keyword>
<evidence type="ECO:0000313" key="2">
    <source>
        <dbReference type="EMBL" id="SFK38317.1"/>
    </source>
</evidence>
<evidence type="ECO:0000256" key="1">
    <source>
        <dbReference type="SAM" id="Phobius"/>
    </source>
</evidence>
<feature type="transmembrane region" description="Helical" evidence="1">
    <location>
        <begin position="65"/>
        <end position="87"/>
    </location>
</feature>
<protein>
    <submittedName>
        <fullName evidence="2">Uncharacterized protein</fullName>
    </submittedName>
</protein>
<keyword evidence="3" id="KW-1185">Reference proteome</keyword>
<dbReference type="EMBL" id="FOSD01000006">
    <property type="protein sequence ID" value="SFK38317.1"/>
    <property type="molecule type" value="Genomic_DNA"/>
</dbReference>
<dbReference type="Proteomes" id="UP000198841">
    <property type="component" value="Unassembled WGS sequence"/>
</dbReference>
<proteinExistence type="predicted"/>
<gene>
    <name evidence="2" type="ORF">SAMN05518863_106332</name>
</gene>
<organism evidence="2 3">
    <name type="scientific">Candidatus Pantoea symbiotica</name>
    <dbReference type="NCBI Taxonomy" id="1884370"/>
    <lineage>
        <taxon>Bacteria</taxon>
        <taxon>Pseudomonadati</taxon>
        <taxon>Pseudomonadota</taxon>
        <taxon>Gammaproteobacteria</taxon>
        <taxon>Enterobacterales</taxon>
        <taxon>Erwiniaceae</taxon>
        <taxon>Pantoea</taxon>
    </lineage>
</organism>
<comment type="caution">
    <text evidence="2">The sequence shown here is derived from an EMBL/GenBank/DDBJ whole genome shotgun (WGS) entry which is preliminary data.</text>
</comment>
<sequence>MPEYCFFKKGNHITALERSDMAGASDLTAKGYEKQFEELNAPDVKRALARFIDIRKEEQTTTHSFVTGAVFASLLVGVVAVVSWLFLK</sequence>
<evidence type="ECO:0000313" key="3">
    <source>
        <dbReference type="Proteomes" id="UP000198841"/>
    </source>
</evidence>
<name>A0A1I3Z2T9_9GAMM</name>
<keyword evidence="1" id="KW-0472">Membrane</keyword>
<accession>A0A1I3Z2T9</accession>
<dbReference type="RefSeq" id="WP_008108079.1">
    <property type="nucleotide sequence ID" value="NZ_FOSD01000006.1"/>
</dbReference>